<dbReference type="Proteomes" id="UP001054252">
    <property type="component" value="Unassembled WGS sequence"/>
</dbReference>
<dbReference type="PANTHER" id="PTHR33621">
    <property type="entry name" value="ASPARTIC/GLUTAMIC ACID-RICH PROTEIN"/>
    <property type="match status" value="1"/>
</dbReference>
<comment type="caution">
    <text evidence="2">The sequence shown here is derived from an EMBL/GenBank/DDBJ whole genome shotgun (WGS) entry which is preliminary data.</text>
</comment>
<dbReference type="AlphaFoldDB" id="A0AAV5MFL3"/>
<feature type="compositionally biased region" description="Polar residues" evidence="1">
    <location>
        <begin position="72"/>
        <end position="82"/>
    </location>
</feature>
<feature type="region of interest" description="Disordered" evidence="1">
    <location>
        <begin position="725"/>
        <end position="757"/>
    </location>
</feature>
<protein>
    <submittedName>
        <fullName evidence="2">Uncharacterized protein</fullName>
    </submittedName>
</protein>
<organism evidence="2 3">
    <name type="scientific">Rubroshorea leprosula</name>
    <dbReference type="NCBI Taxonomy" id="152421"/>
    <lineage>
        <taxon>Eukaryota</taxon>
        <taxon>Viridiplantae</taxon>
        <taxon>Streptophyta</taxon>
        <taxon>Embryophyta</taxon>
        <taxon>Tracheophyta</taxon>
        <taxon>Spermatophyta</taxon>
        <taxon>Magnoliopsida</taxon>
        <taxon>eudicotyledons</taxon>
        <taxon>Gunneridae</taxon>
        <taxon>Pentapetalae</taxon>
        <taxon>rosids</taxon>
        <taxon>malvids</taxon>
        <taxon>Malvales</taxon>
        <taxon>Dipterocarpaceae</taxon>
        <taxon>Rubroshorea</taxon>
    </lineage>
</organism>
<feature type="region of interest" description="Disordered" evidence="1">
    <location>
        <begin position="52"/>
        <end position="82"/>
    </location>
</feature>
<reference evidence="2 3" key="1">
    <citation type="journal article" date="2021" name="Commun. Biol.">
        <title>The genome of Shorea leprosula (Dipterocarpaceae) highlights the ecological relevance of drought in aseasonal tropical rainforests.</title>
        <authorList>
            <person name="Ng K.K.S."/>
            <person name="Kobayashi M.J."/>
            <person name="Fawcett J.A."/>
            <person name="Hatakeyama M."/>
            <person name="Paape T."/>
            <person name="Ng C.H."/>
            <person name="Ang C.C."/>
            <person name="Tnah L.H."/>
            <person name="Lee C.T."/>
            <person name="Nishiyama T."/>
            <person name="Sese J."/>
            <person name="O'Brien M.J."/>
            <person name="Copetti D."/>
            <person name="Mohd Noor M.I."/>
            <person name="Ong R.C."/>
            <person name="Putra M."/>
            <person name="Sireger I.Z."/>
            <person name="Indrioko S."/>
            <person name="Kosugi Y."/>
            <person name="Izuno A."/>
            <person name="Isagi Y."/>
            <person name="Lee S.L."/>
            <person name="Shimizu K.K."/>
        </authorList>
    </citation>
    <scope>NUCLEOTIDE SEQUENCE [LARGE SCALE GENOMIC DNA]</scope>
    <source>
        <strain evidence="2">214</strain>
    </source>
</reference>
<feature type="region of interest" description="Disordered" evidence="1">
    <location>
        <begin position="373"/>
        <end position="434"/>
    </location>
</feature>
<dbReference type="EMBL" id="BPVZ01000224">
    <property type="protein sequence ID" value="GKV47262.1"/>
    <property type="molecule type" value="Genomic_DNA"/>
</dbReference>
<gene>
    <name evidence="2" type="ORF">SLEP1_g54176</name>
</gene>
<dbReference type="PANTHER" id="PTHR33621:SF2">
    <property type="entry name" value="RIBOSOMAL L1 DOMAIN-CONTAINING PROTEIN"/>
    <property type="match status" value="1"/>
</dbReference>
<sequence>MEAMDFHSLTRKELQTLCKKNKIPANITNVAMADALKALEIVDGLDEITNQSSEVPRTANRTSTRRRPTKSEAGSTQPTTRTRCVSRRAIAGELDQESLIETLAEPTSERRAPVVTDVVEEEMDSLDTPAVQLSGRRRVPQGSTRRKEETQTKESAQRVYGTRRSVRLLEKSLANLNLIEPKKADEIAGEKDELQRNLSESLDKEGGIIEDVQEISEDVNSGADKCLVKHAAISEESDNLDDVSAIDTQNEAPSQKADESNVQLDNVPVLDAKSETPTHRISESDIDMIKISAACGKYEAHSLKIDESNAHLVENSEKAAEMDDEIIDEKVSDNGLEEAVNDDAAVEVSEQVLEEATNEDVAVEISVDSFSVEVSDESNAQLGENPDNAIDETIDEKGSKKDAITEDSDKSDNSTVDVVAEGNTDPNPCGAKSGDLLAVEVSNKVHELEEQVADVQESTEVGEAASAYLLKEKENTEELVKIETKELEFSSDSENSDDYLDQDLDGSNVSETDSAISLGFDATGKLEEQVAAVQESTEVGEAASAYLLKGREDTEELVKFEAKESGMNHHEEDTLLHNTPEFVGDDASLSNMEGFGNGQDNVVAIDESSQLLDKTPAGAKQMTPCPSLVSTGEVNNTMAFQFPRPSQFTARKSSSKKQAAVPIAPQVSDINSENINNSAWKLEPTLVSMNKDKDKDVMRKAVEESFEDMSMRQIKKKLKELTISKNKKSNEVKPVEKTRSALQPLPDNCVGVGEREK</sequence>
<name>A0AAV5MFL3_9ROSI</name>
<feature type="region of interest" description="Disordered" evidence="1">
    <location>
        <begin position="486"/>
        <end position="510"/>
    </location>
</feature>
<evidence type="ECO:0000313" key="3">
    <source>
        <dbReference type="Proteomes" id="UP001054252"/>
    </source>
</evidence>
<feature type="compositionally biased region" description="Acidic residues" evidence="1">
    <location>
        <begin position="489"/>
        <end position="504"/>
    </location>
</feature>
<accession>A0AAV5MFL3</accession>
<feature type="compositionally biased region" description="Polar residues" evidence="1">
    <location>
        <begin position="52"/>
        <end position="62"/>
    </location>
</feature>
<feature type="compositionally biased region" description="Basic and acidic residues" evidence="1">
    <location>
        <begin position="395"/>
        <end position="412"/>
    </location>
</feature>
<evidence type="ECO:0000313" key="2">
    <source>
        <dbReference type="EMBL" id="GKV47262.1"/>
    </source>
</evidence>
<feature type="compositionally biased region" description="Basic and acidic residues" evidence="1">
    <location>
        <begin position="728"/>
        <end position="739"/>
    </location>
</feature>
<evidence type="ECO:0000256" key="1">
    <source>
        <dbReference type="SAM" id="MobiDB-lite"/>
    </source>
</evidence>
<proteinExistence type="predicted"/>
<feature type="region of interest" description="Disordered" evidence="1">
    <location>
        <begin position="135"/>
        <end position="158"/>
    </location>
</feature>
<feature type="compositionally biased region" description="Basic and acidic residues" evidence="1">
    <location>
        <begin position="145"/>
        <end position="156"/>
    </location>
</feature>
<keyword evidence="3" id="KW-1185">Reference proteome</keyword>